<dbReference type="Proteomes" id="UP001635817">
    <property type="component" value="Unassembled WGS sequence"/>
</dbReference>
<evidence type="ECO:0000313" key="1">
    <source>
        <dbReference type="EMBL" id="MFN6548898.1"/>
    </source>
</evidence>
<protein>
    <submittedName>
        <fullName evidence="1">Uncharacterized protein</fullName>
    </submittedName>
</protein>
<dbReference type="EMBL" id="JBKBDE010000001">
    <property type="protein sequence ID" value="MFN6548898.1"/>
    <property type="molecule type" value="Genomic_DNA"/>
</dbReference>
<accession>A0ABW9LLM5</accession>
<gene>
    <name evidence="1" type="ORF">ACK4CP_00695</name>
</gene>
<keyword evidence="2" id="KW-1185">Reference proteome</keyword>
<comment type="caution">
    <text evidence="1">The sequence shown here is derived from an EMBL/GenBank/DDBJ whole genome shotgun (WGS) entry which is preliminary data.</text>
</comment>
<organism evidence="1 2">
    <name type="scientific">Mycolicibacterium septicum</name>
    <dbReference type="NCBI Taxonomy" id="98668"/>
    <lineage>
        <taxon>Bacteria</taxon>
        <taxon>Bacillati</taxon>
        <taxon>Actinomycetota</taxon>
        <taxon>Actinomycetes</taxon>
        <taxon>Mycobacteriales</taxon>
        <taxon>Mycobacteriaceae</taxon>
        <taxon>Mycolicibacterium</taxon>
    </lineage>
</organism>
<name>A0ABW9LLM5_9MYCO</name>
<dbReference type="RefSeq" id="WP_409547999.1">
    <property type="nucleotide sequence ID" value="NZ_JBKBDE010000001.1"/>
</dbReference>
<proteinExistence type="predicted"/>
<reference evidence="1 2" key="1">
    <citation type="submission" date="2024-12" db="EMBL/GenBank/DDBJ databases">
        <title>The coexistence of Mycolicibacterium septicum and Mycolicibacterium nivoides in clinical samples.</title>
        <authorList>
            <person name="Wang C."/>
            <person name="Feng Y."/>
            <person name="Zong Z."/>
        </authorList>
    </citation>
    <scope>NUCLEOTIDE SEQUENCE [LARGE SCALE GENOMIC DNA]</scope>
    <source>
        <strain evidence="1 2">120310</strain>
    </source>
</reference>
<sequence length="105" mass="11514">MSVPAHASWCDHGPDERHSARQPYCSRLLTGVPLIPEGSVRKAQLWVSPTRAAETCYDGVELALEAWDGKKHRPAKFIRMSADAARELAATLLQAADIQQGHITP</sequence>
<evidence type="ECO:0000313" key="2">
    <source>
        <dbReference type="Proteomes" id="UP001635817"/>
    </source>
</evidence>